<dbReference type="SUPFAM" id="SSF82171">
    <property type="entry name" value="DPP6 N-terminal domain-like"/>
    <property type="match status" value="1"/>
</dbReference>
<dbReference type="Gene3D" id="2.140.10.30">
    <property type="entry name" value="Dipeptidylpeptidase IV, N-terminal domain"/>
    <property type="match status" value="3"/>
</dbReference>
<proteinExistence type="predicted"/>
<protein>
    <submittedName>
        <fullName evidence="4">Uncharacterized protein</fullName>
    </submittedName>
</protein>
<gene>
    <name evidence="4" type="ORF">KFE25_008285</name>
</gene>
<keyword evidence="5" id="KW-1185">Reference proteome</keyword>
<dbReference type="OMA" id="VTHMTPQ"/>
<feature type="region of interest" description="Disordered" evidence="1">
    <location>
        <begin position="355"/>
        <end position="408"/>
    </location>
</feature>
<evidence type="ECO:0000313" key="4">
    <source>
        <dbReference type="EMBL" id="KAG8466906.1"/>
    </source>
</evidence>
<feature type="domain" description="Peptidase S9 prolyl oligopeptidase catalytic" evidence="2">
    <location>
        <begin position="741"/>
        <end position="939"/>
    </location>
</feature>
<organism evidence="4 5">
    <name type="scientific">Diacronema lutheri</name>
    <name type="common">Unicellular marine alga</name>
    <name type="synonym">Monochrysis lutheri</name>
    <dbReference type="NCBI Taxonomy" id="2081491"/>
    <lineage>
        <taxon>Eukaryota</taxon>
        <taxon>Haptista</taxon>
        <taxon>Haptophyta</taxon>
        <taxon>Pavlovophyceae</taxon>
        <taxon>Pavlovales</taxon>
        <taxon>Pavlovaceae</taxon>
        <taxon>Diacronema</taxon>
    </lineage>
</organism>
<dbReference type="PANTHER" id="PTHR11731:SF193">
    <property type="entry name" value="DIPEPTIDYL PEPTIDASE 9"/>
    <property type="match status" value="1"/>
</dbReference>
<dbReference type="EMBL" id="JAGTXO010000007">
    <property type="protein sequence ID" value="KAG8466906.1"/>
    <property type="molecule type" value="Genomic_DNA"/>
</dbReference>
<dbReference type="PANTHER" id="PTHR11731">
    <property type="entry name" value="PROTEASE FAMILY S9B,C DIPEPTIDYL-PEPTIDASE IV-RELATED"/>
    <property type="match status" value="1"/>
</dbReference>
<feature type="domain" description="Dipeptidylpeptidase IV N-terminal" evidence="3">
    <location>
        <begin position="237"/>
        <end position="358"/>
    </location>
</feature>
<name>A0A8J5XP23_DIALT</name>
<feature type="region of interest" description="Disordered" evidence="1">
    <location>
        <begin position="184"/>
        <end position="241"/>
    </location>
</feature>
<sequence>MEHKRRRVRGQHEIDVEDIAADPRPGMAAPSSIAFSADDRHVGYLIAQSGSREQVLLCNEIGDDGRLSPAQPFVRQALAPSGGEESLTLEERMRRERTRSWGHGVTSFAWGASSTCVLLQAGGAVFVQRGADGELQLLVGGGGEGEGGTREPVLDPKLSPDERFLAFVRSSELCVLELPRPAAGATAAEPVVPGDAGRAPPAAGRRTRKSAGTPAAFAPPVPGAATSSSEAPPNTAAQPTQLTHGASATISHGLADFCAQEEMHRFEGYWWSPDSHWIAFQETDEGSIREFTIVHHSEASALARETHRYPFAGGSNASVRIGVVRAQPGRAHAAAEPLWLDLGIADSAWTTGTWASGEARESDEADQPAQQGTEARSAPAGGAERGTHALGAGARAPPDDVGGAGGSARAAAGFGRYGSSGHERFADGYVADVRWAGEGGAGGHDDSSALFAIVQDRRQHILRLLRFAPPGARGEWRAEPGARGAHAVLLGTVLIHEVSDAWTNLNTCLRQLPGGALAWASERTGFLHLFAYSQQGECIAPLTRGEWVVDALLGATAGAGGGAGGSAGGGAGDGAGGGGEAAECARIFFTASLGDARQKNLFSAPVLARAARGGGDAPVPPAPTRLTHDDGWHEVVLSRSCKVFVDVFCSVDQPYRVTLHSLSDGSKLGTLYQNADPRLSTLTLPAPRLITLRNRHGVALHGALYEPRASFARPRPLIVSCYGGPDIQIASNMWGLTGAMREQYFAQEGYVVLRLDGRGSARRGKAFELPLYRNMGEAEVEDQADGVRHLIAQGLVDASRVGVIGWSYGGYLALLCLARAPDVFHAAVAGAPVTHWEGYDTHYTERYMGLPRENPAGYTRSSVLTHTDSIADSARLLLVHGLLDENVHFRHTARLIDELIKSRKRYELLIFPNERHTPRRHSDRVFLEERIFDFFQSALAAVAR</sequence>
<dbReference type="GO" id="GO:0008239">
    <property type="term" value="F:dipeptidyl-peptidase activity"/>
    <property type="evidence" value="ECO:0007669"/>
    <property type="project" value="TreeGrafter"/>
</dbReference>
<dbReference type="GO" id="GO:0006508">
    <property type="term" value="P:proteolysis"/>
    <property type="evidence" value="ECO:0007669"/>
    <property type="project" value="InterPro"/>
</dbReference>
<dbReference type="Gene3D" id="3.40.50.1820">
    <property type="entry name" value="alpha/beta hydrolase"/>
    <property type="match status" value="1"/>
</dbReference>
<feature type="compositionally biased region" description="Low complexity" evidence="1">
    <location>
        <begin position="193"/>
        <end position="204"/>
    </location>
</feature>
<evidence type="ECO:0000259" key="2">
    <source>
        <dbReference type="Pfam" id="PF00326"/>
    </source>
</evidence>
<dbReference type="AlphaFoldDB" id="A0A8J5XP23"/>
<evidence type="ECO:0000256" key="1">
    <source>
        <dbReference type="SAM" id="MobiDB-lite"/>
    </source>
</evidence>
<dbReference type="Pfam" id="PF00930">
    <property type="entry name" value="DPPIV_N"/>
    <property type="match status" value="2"/>
</dbReference>
<dbReference type="InterPro" id="IPR029058">
    <property type="entry name" value="AB_hydrolase_fold"/>
</dbReference>
<evidence type="ECO:0000259" key="3">
    <source>
        <dbReference type="Pfam" id="PF00930"/>
    </source>
</evidence>
<reference evidence="4" key="1">
    <citation type="submission" date="2021-05" db="EMBL/GenBank/DDBJ databases">
        <title>The genome of the haptophyte Pavlova lutheri (Diacronema luteri, Pavlovales) - a model for lipid biosynthesis in eukaryotic algae.</title>
        <authorList>
            <person name="Hulatt C.J."/>
            <person name="Posewitz M.C."/>
        </authorList>
    </citation>
    <scope>NUCLEOTIDE SEQUENCE</scope>
    <source>
        <strain evidence="4">NIVA-4/92</strain>
    </source>
</reference>
<dbReference type="InterPro" id="IPR050278">
    <property type="entry name" value="Serine_Prot_S9B/DPPIV"/>
</dbReference>
<feature type="compositionally biased region" description="Polar residues" evidence="1">
    <location>
        <begin position="227"/>
        <end position="241"/>
    </location>
</feature>
<dbReference type="SUPFAM" id="SSF53474">
    <property type="entry name" value="alpha/beta-Hydrolases"/>
    <property type="match status" value="1"/>
</dbReference>
<dbReference type="InterPro" id="IPR001375">
    <property type="entry name" value="Peptidase_S9_cat"/>
</dbReference>
<dbReference type="Proteomes" id="UP000751190">
    <property type="component" value="Unassembled WGS sequence"/>
</dbReference>
<dbReference type="OrthoDB" id="16520at2759"/>
<feature type="domain" description="Dipeptidylpeptidase IV N-terminal" evidence="3">
    <location>
        <begin position="426"/>
        <end position="554"/>
    </location>
</feature>
<dbReference type="InterPro" id="IPR002469">
    <property type="entry name" value="Peptidase_S9B_N"/>
</dbReference>
<accession>A0A8J5XP23</accession>
<dbReference type="GO" id="GO:0008236">
    <property type="term" value="F:serine-type peptidase activity"/>
    <property type="evidence" value="ECO:0007669"/>
    <property type="project" value="InterPro"/>
</dbReference>
<evidence type="ECO:0000313" key="5">
    <source>
        <dbReference type="Proteomes" id="UP000751190"/>
    </source>
</evidence>
<dbReference type="Pfam" id="PF00326">
    <property type="entry name" value="Peptidase_S9"/>
    <property type="match status" value="1"/>
</dbReference>
<comment type="caution">
    <text evidence="4">The sequence shown here is derived from an EMBL/GenBank/DDBJ whole genome shotgun (WGS) entry which is preliminary data.</text>
</comment>